<dbReference type="Proteomes" id="UP000322917">
    <property type="component" value="Unassembled WGS sequence"/>
</dbReference>
<reference evidence="9 10" key="1">
    <citation type="submission" date="2016-11" db="EMBL/GenBank/DDBJ databases">
        <authorList>
            <person name="Varghese N."/>
            <person name="Submissions S."/>
        </authorList>
    </citation>
    <scope>NUCLEOTIDE SEQUENCE [LARGE SCALE GENOMIC DNA]</scope>
    <source>
        <strain evidence="9 10">DSM 15287</strain>
    </source>
</reference>
<dbReference type="Pfam" id="PF13241">
    <property type="entry name" value="NAD_binding_7"/>
    <property type="match status" value="1"/>
</dbReference>
<accession>A0A1M6IT14</accession>
<evidence type="ECO:0000256" key="2">
    <source>
        <dbReference type="ARBA" id="ARBA00012400"/>
    </source>
</evidence>
<dbReference type="PANTHER" id="PTHR35330">
    <property type="entry name" value="SIROHEME BIOSYNTHESIS PROTEIN MET8"/>
    <property type="match status" value="1"/>
</dbReference>
<evidence type="ECO:0000256" key="6">
    <source>
        <dbReference type="ARBA" id="ARBA00047561"/>
    </source>
</evidence>
<dbReference type="Gene3D" id="3.40.50.720">
    <property type="entry name" value="NAD(P)-binding Rossmann-like Domain"/>
    <property type="match status" value="1"/>
</dbReference>
<dbReference type="GO" id="GO:0019354">
    <property type="term" value="P:siroheme biosynthetic process"/>
    <property type="evidence" value="ECO:0007669"/>
    <property type="project" value="UniProtKB-UniPathway"/>
</dbReference>
<keyword evidence="4" id="KW-0520">NAD</keyword>
<dbReference type="EMBL" id="FQZD01000019">
    <property type="protein sequence ID" value="SHJ37610.1"/>
    <property type="molecule type" value="Genomic_DNA"/>
</dbReference>
<sequence length="213" mass="23565">MAYPVNLHLEGRHCAVIGGGGVAERKVRALLEAKARVTVISPVLTSWLQDRLAAGHIMQWAIPYSGQPLTGYFLVFCTTNRREVNRLAAATARQAGALVNLADDGEGSDFTIPSQVRRGDLLLTVSTGGKSPALSRRLREELAERYGSEYGLYLERLTALREEIKTVLADSKDREAFWRQALDEEILTLLKQGRFEEAEEKIQHAVSCCGIKP</sequence>
<feature type="domain" description="Siroheme synthase central" evidence="8">
    <location>
        <begin position="118"/>
        <end position="144"/>
    </location>
</feature>
<dbReference type="UniPathway" id="UPA00262">
    <property type="reaction ID" value="UER00222"/>
</dbReference>
<evidence type="ECO:0000259" key="8">
    <source>
        <dbReference type="Pfam" id="PF14824"/>
    </source>
</evidence>
<dbReference type="OrthoDB" id="9773765at2"/>
<proteinExistence type="predicted"/>
<dbReference type="InterPro" id="IPR028281">
    <property type="entry name" value="Sirohaem_synthase_central"/>
</dbReference>
<keyword evidence="5" id="KW-0627">Porphyrin biosynthesis</keyword>
<evidence type="ECO:0000256" key="3">
    <source>
        <dbReference type="ARBA" id="ARBA00023002"/>
    </source>
</evidence>
<dbReference type="EC" id="1.3.1.76" evidence="2"/>
<dbReference type="RefSeq" id="WP_149735119.1">
    <property type="nucleotide sequence ID" value="NZ_FQZD01000019.1"/>
</dbReference>
<feature type="domain" description="Sirohaem synthase dimerisation" evidence="7">
    <location>
        <begin position="150"/>
        <end position="205"/>
    </location>
</feature>
<dbReference type="InterPro" id="IPR036291">
    <property type="entry name" value="NAD(P)-bd_dom_sf"/>
</dbReference>
<keyword evidence="10" id="KW-1185">Reference proteome</keyword>
<evidence type="ECO:0000313" key="9">
    <source>
        <dbReference type="EMBL" id="SHJ37610.1"/>
    </source>
</evidence>
<evidence type="ECO:0000259" key="7">
    <source>
        <dbReference type="Pfam" id="PF10414"/>
    </source>
</evidence>
<dbReference type="GO" id="GO:0004325">
    <property type="term" value="F:ferrochelatase activity"/>
    <property type="evidence" value="ECO:0007669"/>
    <property type="project" value="InterPro"/>
</dbReference>
<evidence type="ECO:0000256" key="1">
    <source>
        <dbReference type="ARBA" id="ARBA00005010"/>
    </source>
</evidence>
<evidence type="ECO:0000313" key="10">
    <source>
        <dbReference type="Proteomes" id="UP000322917"/>
    </source>
</evidence>
<dbReference type="Pfam" id="PF10414">
    <property type="entry name" value="CysG_dimeriser"/>
    <property type="match status" value="1"/>
</dbReference>
<dbReference type="Gene3D" id="1.10.8.210">
    <property type="entry name" value="Sirohaem synthase, dimerisation domain"/>
    <property type="match status" value="1"/>
</dbReference>
<dbReference type="Gene3D" id="3.30.160.110">
    <property type="entry name" value="Siroheme synthase, domain 2"/>
    <property type="match status" value="1"/>
</dbReference>
<dbReference type="Pfam" id="PF14824">
    <property type="entry name" value="Sirohm_synth_M"/>
    <property type="match status" value="1"/>
</dbReference>
<protein>
    <recommendedName>
        <fullName evidence="2">precorrin-2 dehydrogenase</fullName>
        <ecNumber evidence="2">1.3.1.76</ecNumber>
    </recommendedName>
</protein>
<comment type="catalytic activity">
    <reaction evidence="6">
        <text>precorrin-2 + NAD(+) = sirohydrochlorin + NADH + 2 H(+)</text>
        <dbReference type="Rhea" id="RHEA:15613"/>
        <dbReference type="ChEBI" id="CHEBI:15378"/>
        <dbReference type="ChEBI" id="CHEBI:57540"/>
        <dbReference type="ChEBI" id="CHEBI:57945"/>
        <dbReference type="ChEBI" id="CHEBI:58351"/>
        <dbReference type="ChEBI" id="CHEBI:58827"/>
        <dbReference type="EC" id="1.3.1.76"/>
    </reaction>
</comment>
<dbReference type="PANTHER" id="PTHR35330:SF1">
    <property type="entry name" value="SIROHEME BIOSYNTHESIS PROTEIN MET8"/>
    <property type="match status" value="1"/>
</dbReference>
<dbReference type="AlphaFoldDB" id="A0A1M6IT14"/>
<dbReference type="SUPFAM" id="SSF75615">
    <property type="entry name" value="Siroheme synthase middle domains-like"/>
    <property type="match status" value="1"/>
</dbReference>
<comment type="pathway">
    <text evidence="1">Porphyrin-containing compound metabolism; siroheme biosynthesis; sirohydrochlorin from precorrin-2: step 1/1.</text>
</comment>
<dbReference type="SUPFAM" id="SSF51735">
    <property type="entry name" value="NAD(P)-binding Rossmann-fold domains"/>
    <property type="match status" value="1"/>
</dbReference>
<dbReference type="InterPro" id="IPR037115">
    <property type="entry name" value="Sirohaem_synt_dimer_dom_sf"/>
</dbReference>
<evidence type="ECO:0000256" key="5">
    <source>
        <dbReference type="ARBA" id="ARBA00023244"/>
    </source>
</evidence>
<dbReference type="InterPro" id="IPR019478">
    <property type="entry name" value="Sirohaem_synthase_dimer_dom"/>
</dbReference>
<dbReference type="NCBIfam" id="TIGR01470">
    <property type="entry name" value="cysG_Nterm"/>
    <property type="match status" value="1"/>
</dbReference>
<gene>
    <name evidence="9" type="ORF">SAMN02745170_02394</name>
</gene>
<name>A0A1M6IT14_9FIRM</name>
<keyword evidence="3" id="KW-0560">Oxidoreductase</keyword>
<dbReference type="GO" id="GO:0043115">
    <property type="term" value="F:precorrin-2 dehydrogenase activity"/>
    <property type="evidence" value="ECO:0007669"/>
    <property type="project" value="UniProtKB-EC"/>
</dbReference>
<organism evidence="9 10">
    <name type="scientific">Propionispora hippei DSM 15287</name>
    <dbReference type="NCBI Taxonomy" id="1123003"/>
    <lineage>
        <taxon>Bacteria</taxon>
        <taxon>Bacillati</taxon>
        <taxon>Bacillota</taxon>
        <taxon>Negativicutes</taxon>
        <taxon>Selenomonadales</taxon>
        <taxon>Sporomusaceae</taxon>
        <taxon>Propionispora</taxon>
    </lineage>
</organism>
<dbReference type="InterPro" id="IPR006367">
    <property type="entry name" value="Sirohaem_synthase_N"/>
</dbReference>
<evidence type="ECO:0000256" key="4">
    <source>
        <dbReference type="ARBA" id="ARBA00023027"/>
    </source>
</evidence>
<dbReference type="InterPro" id="IPR028161">
    <property type="entry name" value="Met8-like"/>
</dbReference>